<dbReference type="Gene3D" id="1.20.1280.20">
    <property type="entry name" value="HscB, C-terminal domain"/>
    <property type="match status" value="1"/>
</dbReference>
<dbReference type="STRING" id="105231.A0A1Y1HJM2"/>
<name>A0A1Y1HJM2_KLENI</name>
<dbReference type="Proteomes" id="UP000054558">
    <property type="component" value="Unassembled WGS sequence"/>
</dbReference>
<dbReference type="PROSITE" id="PS50076">
    <property type="entry name" value="DNAJ_2"/>
    <property type="match status" value="1"/>
</dbReference>
<keyword evidence="2" id="KW-0143">Chaperone</keyword>
<dbReference type="GO" id="GO:0051087">
    <property type="term" value="F:protein-folding chaperone binding"/>
    <property type="evidence" value="ECO:0007669"/>
    <property type="project" value="InterPro"/>
</dbReference>
<keyword evidence="4" id="KW-0346">Stress response</keyword>
<dbReference type="SUPFAM" id="SSF47144">
    <property type="entry name" value="HSC20 (HSCB), C-terminal oligomerisation domain"/>
    <property type="match status" value="1"/>
</dbReference>
<dbReference type="InterPro" id="IPR036386">
    <property type="entry name" value="HscB_C_sf"/>
</dbReference>
<dbReference type="NCBIfam" id="TIGR00714">
    <property type="entry name" value="hscB"/>
    <property type="match status" value="1"/>
</dbReference>
<dbReference type="Pfam" id="PF07743">
    <property type="entry name" value="HSCB_C"/>
    <property type="match status" value="1"/>
</dbReference>
<proteinExistence type="inferred from homology"/>
<dbReference type="InterPro" id="IPR009073">
    <property type="entry name" value="HscB_oligo_C"/>
</dbReference>
<dbReference type="GO" id="GO:0001671">
    <property type="term" value="F:ATPase activator activity"/>
    <property type="evidence" value="ECO:0007669"/>
    <property type="project" value="InterPro"/>
</dbReference>
<dbReference type="InterPro" id="IPR004640">
    <property type="entry name" value="HscB"/>
</dbReference>
<dbReference type="GO" id="GO:0051259">
    <property type="term" value="P:protein complex oligomerization"/>
    <property type="evidence" value="ECO:0007669"/>
    <property type="project" value="InterPro"/>
</dbReference>
<organism evidence="4 5">
    <name type="scientific">Klebsormidium nitens</name>
    <name type="common">Green alga</name>
    <name type="synonym">Ulothrix nitens</name>
    <dbReference type="NCBI Taxonomy" id="105231"/>
    <lineage>
        <taxon>Eukaryota</taxon>
        <taxon>Viridiplantae</taxon>
        <taxon>Streptophyta</taxon>
        <taxon>Klebsormidiophyceae</taxon>
        <taxon>Klebsormidiales</taxon>
        <taxon>Klebsormidiaceae</taxon>
        <taxon>Klebsormidium</taxon>
    </lineage>
</organism>
<dbReference type="Pfam" id="PF00226">
    <property type="entry name" value="DnaJ"/>
    <property type="match status" value="1"/>
</dbReference>
<evidence type="ECO:0000313" key="4">
    <source>
        <dbReference type="EMBL" id="GAQ78744.1"/>
    </source>
</evidence>
<evidence type="ECO:0000256" key="1">
    <source>
        <dbReference type="ARBA" id="ARBA00010476"/>
    </source>
</evidence>
<evidence type="ECO:0000313" key="5">
    <source>
        <dbReference type="Proteomes" id="UP000054558"/>
    </source>
</evidence>
<dbReference type="OrthoDB" id="448954at2759"/>
<sequence>MSIHQVESQHSAECWSCGSAHGDDTLFFCNQCGAIQAASDTADYFQLLGVEPTFMVNLPVIEGKYKALQRKLHPDMYATKQKVEQDFSADQSSLVNKAYATLVNPLSRAIYLLRLRGIEAGDGEEGTMSDFELLSEVMEIREAIEEAEDIGGLQKLHQENAEKMRQSGAAFAAALQAGELQQALEWVHRMTYWDRIDKEITRKL</sequence>
<dbReference type="GO" id="GO:0044571">
    <property type="term" value="P:[2Fe-2S] cluster assembly"/>
    <property type="evidence" value="ECO:0000318"/>
    <property type="project" value="GO_Central"/>
</dbReference>
<dbReference type="SUPFAM" id="SSF46565">
    <property type="entry name" value="Chaperone J-domain"/>
    <property type="match status" value="1"/>
</dbReference>
<dbReference type="CDD" id="cd06257">
    <property type="entry name" value="DnaJ"/>
    <property type="match status" value="1"/>
</dbReference>
<dbReference type="InterPro" id="IPR001623">
    <property type="entry name" value="DnaJ_domain"/>
</dbReference>
<dbReference type="PANTHER" id="PTHR14021:SF15">
    <property type="entry name" value="IRON-SULFUR CLUSTER CO-CHAPERONE PROTEIN HSCB"/>
    <property type="match status" value="1"/>
</dbReference>
<dbReference type="InterPro" id="IPR036869">
    <property type="entry name" value="J_dom_sf"/>
</dbReference>
<protein>
    <submittedName>
        <fullName evidence="4">DnaJ heat shock family protein</fullName>
    </submittedName>
</protein>
<dbReference type="Gene3D" id="1.10.287.110">
    <property type="entry name" value="DnaJ domain"/>
    <property type="match status" value="1"/>
</dbReference>
<dbReference type="AlphaFoldDB" id="A0A1Y1HJM2"/>
<evidence type="ECO:0000259" key="3">
    <source>
        <dbReference type="PROSITE" id="PS50076"/>
    </source>
</evidence>
<dbReference type="OMA" id="CRCIQPV"/>
<dbReference type="EMBL" id="DF236967">
    <property type="protein sequence ID" value="GAQ78744.1"/>
    <property type="molecule type" value="Genomic_DNA"/>
</dbReference>
<feature type="domain" description="J" evidence="3">
    <location>
        <begin position="43"/>
        <end position="115"/>
    </location>
</feature>
<keyword evidence="5" id="KW-1185">Reference proteome</keyword>
<comment type="similarity">
    <text evidence="1">Belongs to the HscB family.</text>
</comment>
<dbReference type="SMART" id="SM00271">
    <property type="entry name" value="DnaJ"/>
    <property type="match status" value="1"/>
</dbReference>
<reference evidence="4 5" key="1">
    <citation type="journal article" date="2014" name="Nat. Commun.">
        <title>Klebsormidium flaccidum genome reveals primary factors for plant terrestrial adaptation.</title>
        <authorList>
            <person name="Hori K."/>
            <person name="Maruyama F."/>
            <person name="Fujisawa T."/>
            <person name="Togashi T."/>
            <person name="Yamamoto N."/>
            <person name="Seo M."/>
            <person name="Sato S."/>
            <person name="Yamada T."/>
            <person name="Mori H."/>
            <person name="Tajima N."/>
            <person name="Moriyama T."/>
            <person name="Ikeuchi M."/>
            <person name="Watanabe M."/>
            <person name="Wada H."/>
            <person name="Kobayashi K."/>
            <person name="Saito M."/>
            <person name="Masuda T."/>
            <person name="Sasaki-Sekimoto Y."/>
            <person name="Mashiguchi K."/>
            <person name="Awai K."/>
            <person name="Shimojima M."/>
            <person name="Masuda S."/>
            <person name="Iwai M."/>
            <person name="Nobusawa T."/>
            <person name="Narise T."/>
            <person name="Kondo S."/>
            <person name="Saito H."/>
            <person name="Sato R."/>
            <person name="Murakawa M."/>
            <person name="Ihara Y."/>
            <person name="Oshima-Yamada Y."/>
            <person name="Ohtaka K."/>
            <person name="Satoh M."/>
            <person name="Sonobe K."/>
            <person name="Ishii M."/>
            <person name="Ohtani R."/>
            <person name="Kanamori-Sato M."/>
            <person name="Honoki R."/>
            <person name="Miyazaki D."/>
            <person name="Mochizuki H."/>
            <person name="Umetsu J."/>
            <person name="Higashi K."/>
            <person name="Shibata D."/>
            <person name="Kamiya Y."/>
            <person name="Sato N."/>
            <person name="Nakamura Y."/>
            <person name="Tabata S."/>
            <person name="Ida S."/>
            <person name="Kurokawa K."/>
            <person name="Ohta H."/>
        </authorList>
    </citation>
    <scope>NUCLEOTIDE SEQUENCE [LARGE SCALE GENOMIC DNA]</scope>
    <source>
        <strain evidence="4 5">NIES-2285</strain>
    </source>
</reference>
<accession>A0A1Y1HJM2</accession>
<gene>
    <name evidence="4" type="ORF">KFL_000180270</name>
</gene>
<evidence type="ECO:0000256" key="2">
    <source>
        <dbReference type="ARBA" id="ARBA00023186"/>
    </source>
</evidence>
<dbReference type="PANTHER" id="PTHR14021">
    <property type="entry name" value="IRON-SULFUR CLUSTER CO-CHAPERONE PROTEIN HSCB"/>
    <property type="match status" value="1"/>
</dbReference>